<gene>
    <name evidence="1" type="ORF">HGT73_11655</name>
</gene>
<protein>
    <recommendedName>
        <fullName evidence="3">Zn-binding Pro-Ala-Ala-Arg (PAAR) domain-containing protein, incolved in TypeVI secretion</fullName>
    </recommendedName>
</protein>
<dbReference type="EMBL" id="JABBFO010000011">
    <property type="protein sequence ID" value="MBT0728020.1"/>
    <property type="molecule type" value="Genomic_DNA"/>
</dbReference>
<sequence>MMLSARVGDATSHGGVITTGLATVRCYGLPIALAGISITSCSALHGASPIATGSSAVFATGVPVARLGDTTGCGAQIISGAPNVFIRN</sequence>
<dbReference type="Gene3D" id="2.60.200.60">
    <property type="match status" value="1"/>
</dbReference>
<dbReference type="Proteomes" id="UP000786875">
    <property type="component" value="Unassembled WGS sequence"/>
</dbReference>
<accession>A0ABS5T6N9</accession>
<evidence type="ECO:0000313" key="1">
    <source>
        <dbReference type="EMBL" id="MBT0728020.1"/>
    </source>
</evidence>
<reference evidence="1 2" key="1">
    <citation type="submission" date="2020-04" db="EMBL/GenBank/DDBJ databases">
        <title>Genome sequencing of Rosenbergiella species.</title>
        <authorList>
            <person name="Alvarez-Perez S."/>
            <person name="Lievens B."/>
        </authorList>
    </citation>
    <scope>NUCLEOTIDE SEQUENCE [LARGE SCALE GENOMIC DNA]</scope>
    <source>
        <strain evidence="1 2">CdVSA20.1</strain>
    </source>
</reference>
<organism evidence="1 2">
    <name type="scientific">Rosenbergiella australiborealis</name>
    <dbReference type="NCBI Taxonomy" id="1544696"/>
    <lineage>
        <taxon>Bacteria</taxon>
        <taxon>Pseudomonadati</taxon>
        <taxon>Pseudomonadota</taxon>
        <taxon>Gammaproteobacteria</taxon>
        <taxon>Enterobacterales</taxon>
        <taxon>Erwiniaceae</taxon>
        <taxon>Rosenbergiella</taxon>
    </lineage>
</organism>
<dbReference type="InterPro" id="IPR008727">
    <property type="entry name" value="PAAR_motif"/>
</dbReference>
<proteinExistence type="predicted"/>
<dbReference type="Pfam" id="PF05488">
    <property type="entry name" value="PAAR_motif"/>
    <property type="match status" value="1"/>
</dbReference>
<keyword evidence="2" id="KW-1185">Reference proteome</keyword>
<comment type="caution">
    <text evidence="1">The sequence shown here is derived from an EMBL/GenBank/DDBJ whole genome shotgun (WGS) entry which is preliminary data.</text>
</comment>
<name>A0ABS5T6N9_9GAMM</name>
<evidence type="ECO:0008006" key="3">
    <source>
        <dbReference type="Google" id="ProtNLM"/>
    </source>
</evidence>
<evidence type="ECO:0000313" key="2">
    <source>
        <dbReference type="Proteomes" id="UP000786875"/>
    </source>
</evidence>